<protein>
    <recommendedName>
        <fullName evidence="4">Reverse transcriptase domain-containing protein</fullName>
    </recommendedName>
</protein>
<gene>
    <name evidence="2" type="primary">Necator_chrIV.g16641</name>
    <name evidence="2" type="ORF">RB195_003344</name>
</gene>
<dbReference type="EMBL" id="JAVFWL010000004">
    <property type="protein sequence ID" value="KAK6751863.1"/>
    <property type="molecule type" value="Genomic_DNA"/>
</dbReference>
<keyword evidence="3" id="KW-1185">Reference proteome</keyword>
<evidence type="ECO:0000313" key="2">
    <source>
        <dbReference type="EMBL" id="KAK6751863.1"/>
    </source>
</evidence>
<feature type="signal peptide" evidence="1">
    <location>
        <begin position="1"/>
        <end position="24"/>
    </location>
</feature>
<accession>A0ABR1DNQ7</accession>
<keyword evidence="1" id="KW-0732">Signal</keyword>
<name>A0ABR1DNQ7_NECAM</name>
<evidence type="ECO:0000256" key="1">
    <source>
        <dbReference type="SAM" id="SignalP"/>
    </source>
</evidence>
<feature type="chain" id="PRO_5046184148" description="Reverse transcriptase domain-containing protein" evidence="1">
    <location>
        <begin position="25"/>
        <end position="193"/>
    </location>
</feature>
<evidence type="ECO:0000313" key="3">
    <source>
        <dbReference type="Proteomes" id="UP001303046"/>
    </source>
</evidence>
<dbReference type="PANTHER" id="PTHR47027">
    <property type="entry name" value="REVERSE TRANSCRIPTASE DOMAIN-CONTAINING PROTEIN"/>
    <property type="match status" value="1"/>
</dbReference>
<evidence type="ECO:0008006" key="4">
    <source>
        <dbReference type="Google" id="ProtNLM"/>
    </source>
</evidence>
<dbReference type="Proteomes" id="UP001303046">
    <property type="component" value="Unassembled WGS sequence"/>
</dbReference>
<reference evidence="2 3" key="1">
    <citation type="submission" date="2023-08" db="EMBL/GenBank/DDBJ databases">
        <title>A Necator americanus chromosomal reference genome.</title>
        <authorList>
            <person name="Ilik V."/>
            <person name="Petrzelkova K.J."/>
            <person name="Pardy F."/>
            <person name="Fuh T."/>
            <person name="Niatou-Singa F.S."/>
            <person name="Gouil Q."/>
            <person name="Baker L."/>
            <person name="Ritchie M.E."/>
            <person name="Jex A.R."/>
            <person name="Gazzola D."/>
            <person name="Li H."/>
            <person name="Toshio Fujiwara R."/>
            <person name="Zhan B."/>
            <person name="Aroian R.V."/>
            <person name="Pafco B."/>
            <person name="Schwarz E.M."/>
        </authorList>
    </citation>
    <scope>NUCLEOTIDE SEQUENCE [LARGE SCALE GENOMIC DNA]</scope>
    <source>
        <strain evidence="2 3">Aroian</strain>
        <tissue evidence="2">Whole animal</tissue>
    </source>
</reference>
<dbReference type="PANTHER" id="PTHR47027:SF20">
    <property type="entry name" value="REVERSE TRANSCRIPTASE-LIKE PROTEIN WITH RNA-DIRECTED DNA POLYMERASE DOMAIN"/>
    <property type="match status" value="1"/>
</dbReference>
<proteinExistence type="predicted"/>
<organism evidence="2 3">
    <name type="scientific">Necator americanus</name>
    <name type="common">Human hookworm</name>
    <dbReference type="NCBI Taxonomy" id="51031"/>
    <lineage>
        <taxon>Eukaryota</taxon>
        <taxon>Metazoa</taxon>
        <taxon>Ecdysozoa</taxon>
        <taxon>Nematoda</taxon>
        <taxon>Chromadorea</taxon>
        <taxon>Rhabditida</taxon>
        <taxon>Rhabditina</taxon>
        <taxon>Rhabditomorpha</taxon>
        <taxon>Strongyloidea</taxon>
        <taxon>Ancylostomatidae</taxon>
        <taxon>Bunostominae</taxon>
        <taxon>Necator</taxon>
    </lineage>
</organism>
<comment type="caution">
    <text evidence="2">The sequence shown here is derived from an EMBL/GenBank/DDBJ whole genome shotgun (WGS) entry which is preliminary data.</text>
</comment>
<sequence length="193" mass="21159">MSSVVMVGCGLLIAASLRYPLGSGVPTATLQALIRPQIVGCGYITTDPASCPHRLSTMKLPFTDLEYTDDVAIFAESSAEVQHVVNLVSKLDAVCGLRLRPDECKQIWVSSRPQTGIKVDGQSIKLVDEFCYLSCMLKNNTSYKKDIQQRCAETTSAINSLTKCLCSTPITNEVDLRVYLFAVYPIMMYGSET</sequence>